<protein>
    <submittedName>
        <fullName evidence="1">17753_t:CDS:1</fullName>
    </submittedName>
</protein>
<feature type="non-terminal residue" evidence="1">
    <location>
        <position position="1"/>
    </location>
</feature>
<comment type="caution">
    <text evidence="1">The sequence shown here is derived from an EMBL/GenBank/DDBJ whole genome shotgun (WGS) entry which is preliminary data.</text>
</comment>
<dbReference type="OrthoDB" id="2439503at2759"/>
<accession>A0A9N9N975</accession>
<gene>
    <name evidence="1" type="ORF">AMORRO_LOCUS12863</name>
</gene>
<sequence length="110" mass="12997">HTIALQKKFTNTKCACAKHLENCQYWAKRYTQEQTQEIIQKAMEHGSKKFNKWLRTTYNNQNEEDLTDLSETSTLHQNFGLLDNYTYHELKFDQVEMFEKLLLDATVACG</sequence>
<dbReference type="EMBL" id="CAJVPV010020142">
    <property type="protein sequence ID" value="CAG8713758.1"/>
    <property type="molecule type" value="Genomic_DNA"/>
</dbReference>
<organism evidence="1 2">
    <name type="scientific">Acaulospora morrowiae</name>
    <dbReference type="NCBI Taxonomy" id="94023"/>
    <lineage>
        <taxon>Eukaryota</taxon>
        <taxon>Fungi</taxon>
        <taxon>Fungi incertae sedis</taxon>
        <taxon>Mucoromycota</taxon>
        <taxon>Glomeromycotina</taxon>
        <taxon>Glomeromycetes</taxon>
        <taxon>Diversisporales</taxon>
        <taxon>Acaulosporaceae</taxon>
        <taxon>Acaulospora</taxon>
    </lineage>
</organism>
<name>A0A9N9N975_9GLOM</name>
<evidence type="ECO:0000313" key="2">
    <source>
        <dbReference type="Proteomes" id="UP000789342"/>
    </source>
</evidence>
<dbReference type="AlphaFoldDB" id="A0A9N9N975"/>
<reference evidence="1" key="1">
    <citation type="submission" date="2021-06" db="EMBL/GenBank/DDBJ databases">
        <authorList>
            <person name="Kallberg Y."/>
            <person name="Tangrot J."/>
            <person name="Rosling A."/>
        </authorList>
    </citation>
    <scope>NUCLEOTIDE SEQUENCE</scope>
    <source>
        <strain evidence="1">CL551</strain>
    </source>
</reference>
<keyword evidence="2" id="KW-1185">Reference proteome</keyword>
<dbReference type="Proteomes" id="UP000789342">
    <property type="component" value="Unassembled WGS sequence"/>
</dbReference>
<proteinExistence type="predicted"/>
<evidence type="ECO:0000313" key="1">
    <source>
        <dbReference type="EMBL" id="CAG8713758.1"/>
    </source>
</evidence>